<evidence type="ECO:0000256" key="3">
    <source>
        <dbReference type="ARBA" id="ARBA00023163"/>
    </source>
</evidence>
<dbReference type="Proteomes" id="UP000639274">
    <property type="component" value="Chromosome"/>
</dbReference>
<dbReference type="SUPFAM" id="SSF46689">
    <property type="entry name" value="Homeodomain-like"/>
    <property type="match status" value="1"/>
</dbReference>
<keyword evidence="3" id="KW-0804">Transcription</keyword>
<keyword evidence="2" id="KW-0238">DNA-binding</keyword>
<evidence type="ECO:0000313" key="6">
    <source>
        <dbReference type="Proteomes" id="UP000639274"/>
    </source>
</evidence>
<dbReference type="PANTHER" id="PTHR47894">
    <property type="entry name" value="HTH-TYPE TRANSCRIPTIONAL REGULATOR GADX"/>
    <property type="match status" value="1"/>
</dbReference>
<dbReference type="Pfam" id="PF12625">
    <property type="entry name" value="Arabinose_bd"/>
    <property type="match status" value="1"/>
</dbReference>
<dbReference type="InterPro" id="IPR009057">
    <property type="entry name" value="Homeodomain-like_sf"/>
</dbReference>
<keyword evidence="6" id="KW-1185">Reference proteome</keyword>
<protein>
    <submittedName>
        <fullName evidence="5">AraC family transcriptional regulator ligand-binding domain-containing protein</fullName>
    </submittedName>
</protein>
<gene>
    <name evidence="5" type="ORF">I8J32_012110</name>
</gene>
<dbReference type="GO" id="GO:0000976">
    <property type="term" value="F:transcription cis-regulatory region binding"/>
    <property type="evidence" value="ECO:0007669"/>
    <property type="project" value="TreeGrafter"/>
</dbReference>
<name>A0A974XYW8_9GAMM</name>
<dbReference type="SMART" id="SM00342">
    <property type="entry name" value="HTH_ARAC"/>
    <property type="match status" value="1"/>
</dbReference>
<dbReference type="InterPro" id="IPR032687">
    <property type="entry name" value="AraC-type_N"/>
</dbReference>
<reference evidence="5 6" key="1">
    <citation type="submission" date="2021-03" db="EMBL/GenBank/DDBJ databases">
        <title>Lysobacter sp. nov. isolated from soil of gangwondo yeongwol, south Korea.</title>
        <authorList>
            <person name="Kim K.R."/>
            <person name="Kim K.H."/>
            <person name="Jeon C.O."/>
        </authorList>
    </citation>
    <scope>NUCLEOTIDE SEQUENCE [LARGE SCALE GENOMIC DNA]</scope>
    <source>
        <strain evidence="5 6">R19</strain>
    </source>
</reference>
<dbReference type="InterPro" id="IPR018060">
    <property type="entry name" value="HTH_AraC"/>
</dbReference>
<organism evidence="5 6">
    <name type="scientific">Agrilutibacter solisilvae</name>
    <dbReference type="NCBI Taxonomy" id="2763317"/>
    <lineage>
        <taxon>Bacteria</taxon>
        <taxon>Pseudomonadati</taxon>
        <taxon>Pseudomonadota</taxon>
        <taxon>Gammaproteobacteria</taxon>
        <taxon>Lysobacterales</taxon>
        <taxon>Lysobacteraceae</taxon>
        <taxon>Agrilutibacter</taxon>
    </lineage>
</organism>
<dbReference type="GO" id="GO:0005829">
    <property type="term" value="C:cytosol"/>
    <property type="evidence" value="ECO:0007669"/>
    <property type="project" value="TreeGrafter"/>
</dbReference>
<feature type="domain" description="HTH araC/xylS-type" evidence="4">
    <location>
        <begin position="193"/>
        <end position="291"/>
    </location>
</feature>
<dbReference type="EMBL" id="CP071518">
    <property type="protein sequence ID" value="QSX77495.1"/>
    <property type="molecule type" value="Genomic_DNA"/>
</dbReference>
<dbReference type="RefSeq" id="WP_200612513.1">
    <property type="nucleotide sequence ID" value="NZ_CP071518.1"/>
</dbReference>
<evidence type="ECO:0000259" key="4">
    <source>
        <dbReference type="PROSITE" id="PS01124"/>
    </source>
</evidence>
<dbReference type="Pfam" id="PF12833">
    <property type="entry name" value="HTH_18"/>
    <property type="match status" value="1"/>
</dbReference>
<evidence type="ECO:0000313" key="5">
    <source>
        <dbReference type="EMBL" id="QSX77495.1"/>
    </source>
</evidence>
<dbReference type="AlphaFoldDB" id="A0A974XYW8"/>
<proteinExistence type="predicted"/>
<evidence type="ECO:0000256" key="2">
    <source>
        <dbReference type="ARBA" id="ARBA00023125"/>
    </source>
</evidence>
<dbReference type="GO" id="GO:0003700">
    <property type="term" value="F:DNA-binding transcription factor activity"/>
    <property type="evidence" value="ECO:0007669"/>
    <property type="project" value="InterPro"/>
</dbReference>
<dbReference type="Gene3D" id="1.10.10.60">
    <property type="entry name" value="Homeodomain-like"/>
    <property type="match status" value="1"/>
</dbReference>
<dbReference type="PROSITE" id="PS01124">
    <property type="entry name" value="HTH_ARAC_FAMILY_2"/>
    <property type="match status" value="1"/>
</dbReference>
<evidence type="ECO:0000256" key="1">
    <source>
        <dbReference type="ARBA" id="ARBA00023015"/>
    </source>
</evidence>
<accession>A0A974XYW8</accession>
<dbReference type="KEGG" id="lsf:I8J32_012110"/>
<dbReference type="PANTHER" id="PTHR47894:SF1">
    <property type="entry name" value="HTH-TYPE TRANSCRIPTIONAL REGULATOR VQSM"/>
    <property type="match status" value="1"/>
</dbReference>
<sequence length="308" mass="33599">MLGRVASQRFCDLVSSSVQQLGDPAIGLKFGGMVGGNAFGLLGVASATAETLADVIRTLSRMESLTSTLGQVSVVRDAKVVHLRWKAHGQPPSPAVVEGILAGWASFGRYLLGANVPVRSISFCHDRRASSAAYEDALACDVRFNARWNALTVATDLLDARTRFFEPRLHNALWRWSDASIIVASAASSSLVRRVVDVIDGKLPWSVPSESEIARELGMSCRNLQRRLHCSGLTYRRLLECVRGKVAIGAMMNGSQSFVRIAERIGYAEQASFCRSFRRWAGIAPSEFTRALAPHFFALRTQTPPTMG</sequence>
<keyword evidence="1" id="KW-0805">Transcription regulation</keyword>